<comment type="caution">
    <text evidence="4">The sequence shown here is derived from an EMBL/GenBank/DDBJ whole genome shotgun (WGS) entry which is preliminary data.</text>
</comment>
<reference evidence="5" key="1">
    <citation type="journal article" date="2019" name="Int. J. Syst. Evol. Microbiol.">
        <title>The Global Catalogue of Microorganisms (GCM) 10K type strain sequencing project: providing services to taxonomists for standard genome sequencing and annotation.</title>
        <authorList>
            <consortium name="The Broad Institute Genomics Platform"/>
            <consortium name="The Broad Institute Genome Sequencing Center for Infectious Disease"/>
            <person name="Wu L."/>
            <person name="Ma J."/>
        </authorList>
    </citation>
    <scope>NUCLEOTIDE SEQUENCE [LARGE SCALE GENOMIC DNA]</scope>
    <source>
        <strain evidence="5">CGMCC 1.12286</strain>
    </source>
</reference>
<dbReference type="PROSITE" id="PS00893">
    <property type="entry name" value="NUDIX_BOX"/>
    <property type="match status" value="1"/>
</dbReference>
<gene>
    <name evidence="4" type="ORF">ACFSB2_12515</name>
</gene>
<dbReference type="RefSeq" id="WP_377943397.1">
    <property type="nucleotide sequence ID" value="NZ_JBHUCX010000029.1"/>
</dbReference>
<feature type="domain" description="Nudix hydrolase" evidence="3">
    <location>
        <begin position="2"/>
        <end position="150"/>
    </location>
</feature>
<dbReference type="Proteomes" id="UP001597079">
    <property type="component" value="Unassembled WGS sequence"/>
</dbReference>
<sequence>MRMFVNVRAIIERSGANGREIIIQQRVKPHEKHTPFELPGGQLEEFESIVDALKREVKEETNLTVTNIYGEHSRMTTNEALTDVEVLKPFAVYQTLNGPVDSMGIYFRCEAVGELAQAGDATQQIQWISVDELERLIDTHQIDFSWIDLSGVLYYLKWLKTVGIH</sequence>
<dbReference type="InterPro" id="IPR000086">
    <property type="entry name" value="NUDIX_hydrolase_dom"/>
</dbReference>
<dbReference type="InterPro" id="IPR020084">
    <property type="entry name" value="NUDIX_hydrolase_CS"/>
</dbReference>
<dbReference type="SUPFAM" id="SSF55811">
    <property type="entry name" value="Nudix"/>
    <property type="match status" value="1"/>
</dbReference>
<evidence type="ECO:0000259" key="3">
    <source>
        <dbReference type="PROSITE" id="PS51462"/>
    </source>
</evidence>
<evidence type="ECO:0000256" key="2">
    <source>
        <dbReference type="ARBA" id="ARBA00022801"/>
    </source>
</evidence>
<dbReference type="EMBL" id="JBHUCX010000029">
    <property type="protein sequence ID" value="MFD1675517.1"/>
    <property type="molecule type" value="Genomic_DNA"/>
</dbReference>
<dbReference type="InterPro" id="IPR015797">
    <property type="entry name" value="NUDIX_hydrolase-like_dom_sf"/>
</dbReference>
<dbReference type="PANTHER" id="PTHR43046:SF14">
    <property type="entry name" value="MUTT_NUDIX FAMILY PROTEIN"/>
    <property type="match status" value="1"/>
</dbReference>
<dbReference type="PANTHER" id="PTHR43046">
    <property type="entry name" value="GDP-MANNOSE MANNOSYL HYDROLASE"/>
    <property type="match status" value="1"/>
</dbReference>
<comment type="cofactor">
    <cofactor evidence="1">
        <name>Mg(2+)</name>
        <dbReference type="ChEBI" id="CHEBI:18420"/>
    </cofactor>
</comment>
<dbReference type="GO" id="GO:0016787">
    <property type="term" value="F:hydrolase activity"/>
    <property type="evidence" value="ECO:0007669"/>
    <property type="project" value="UniProtKB-KW"/>
</dbReference>
<keyword evidence="2 4" id="KW-0378">Hydrolase</keyword>
<organism evidence="4 5">
    <name type="scientific">Alicyclobacillus fodiniaquatilis</name>
    <dbReference type="NCBI Taxonomy" id="1661150"/>
    <lineage>
        <taxon>Bacteria</taxon>
        <taxon>Bacillati</taxon>
        <taxon>Bacillota</taxon>
        <taxon>Bacilli</taxon>
        <taxon>Bacillales</taxon>
        <taxon>Alicyclobacillaceae</taxon>
        <taxon>Alicyclobacillus</taxon>
    </lineage>
</organism>
<evidence type="ECO:0000313" key="4">
    <source>
        <dbReference type="EMBL" id="MFD1675517.1"/>
    </source>
</evidence>
<evidence type="ECO:0000256" key="1">
    <source>
        <dbReference type="ARBA" id="ARBA00001946"/>
    </source>
</evidence>
<accession>A0ABW4JK98</accession>
<evidence type="ECO:0000313" key="5">
    <source>
        <dbReference type="Proteomes" id="UP001597079"/>
    </source>
</evidence>
<dbReference type="Pfam" id="PF00293">
    <property type="entry name" value="NUDIX"/>
    <property type="match status" value="1"/>
</dbReference>
<dbReference type="PROSITE" id="PS51462">
    <property type="entry name" value="NUDIX"/>
    <property type="match status" value="1"/>
</dbReference>
<name>A0ABW4JK98_9BACL</name>
<dbReference type="Gene3D" id="3.90.79.10">
    <property type="entry name" value="Nucleoside Triphosphate Pyrophosphohydrolase"/>
    <property type="match status" value="1"/>
</dbReference>
<keyword evidence="5" id="KW-1185">Reference proteome</keyword>
<protein>
    <submittedName>
        <fullName evidence="4">NUDIX hydrolase</fullName>
    </submittedName>
</protein>
<proteinExistence type="predicted"/>